<keyword evidence="2" id="KW-1185">Reference proteome</keyword>
<dbReference type="Proteomes" id="UP000887159">
    <property type="component" value="Unassembled WGS sequence"/>
</dbReference>
<sequence length="78" mass="8606">MDKSALHGCDSTLSTRSGTCYSNAIYDFCIQSLSGVKSLACNRSLSRNVSMYETPESGPRAWRRHRFVLNLASIRSGS</sequence>
<name>A0A8X6S5R1_TRICX</name>
<reference evidence="1" key="1">
    <citation type="submission" date="2020-08" db="EMBL/GenBank/DDBJ databases">
        <title>Multicomponent nature underlies the extraordinary mechanical properties of spider dragline silk.</title>
        <authorList>
            <person name="Kono N."/>
            <person name="Nakamura H."/>
            <person name="Mori M."/>
            <person name="Yoshida Y."/>
            <person name="Ohtoshi R."/>
            <person name="Malay A.D."/>
            <person name="Moran D.A.P."/>
            <person name="Tomita M."/>
            <person name="Numata K."/>
            <person name="Arakawa K."/>
        </authorList>
    </citation>
    <scope>NUCLEOTIDE SEQUENCE</scope>
</reference>
<dbReference type="AlphaFoldDB" id="A0A8X6S5R1"/>
<protein>
    <submittedName>
        <fullName evidence="1">Uncharacterized protein</fullName>
    </submittedName>
</protein>
<dbReference type="EMBL" id="BMAU01021233">
    <property type="protein sequence ID" value="GFY02511.1"/>
    <property type="molecule type" value="Genomic_DNA"/>
</dbReference>
<evidence type="ECO:0000313" key="2">
    <source>
        <dbReference type="Proteomes" id="UP000887159"/>
    </source>
</evidence>
<accession>A0A8X6S5R1</accession>
<comment type="caution">
    <text evidence="1">The sequence shown here is derived from an EMBL/GenBank/DDBJ whole genome shotgun (WGS) entry which is preliminary data.</text>
</comment>
<gene>
    <name evidence="1" type="ORF">TNCV_3503921</name>
</gene>
<organism evidence="1 2">
    <name type="scientific">Trichonephila clavipes</name>
    <name type="common">Golden silk orbweaver</name>
    <name type="synonym">Nephila clavipes</name>
    <dbReference type="NCBI Taxonomy" id="2585209"/>
    <lineage>
        <taxon>Eukaryota</taxon>
        <taxon>Metazoa</taxon>
        <taxon>Ecdysozoa</taxon>
        <taxon>Arthropoda</taxon>
        <taxon>Chelicerata</taxon>
        <taxon>Arachnida</taxon>
        <taxon>Araneae</taxon>
        <taxon>Araneomorphae</taxon>
        <taxon>Entelegynae</taxon>
        <taxon>Araneoidea</taxon>
        <taxon>Nephilidae</taxon>
        <taxon>Trichonephila</taxon>
    </lineage>
</organism>
<evidence type="ECO:0000313" key="1">
    <source>
        <dbReference type="EMBL" id="GFY02511.1"/>
    </source>
</evidence>
<proteinExistence type="predicted"/>